<evidence type="ECO:0000313" key="2">
    <source>
        <dbReference type="Proteomes" id="UP001444625"/>
    </source>
</evidence>
<organism evidence="1 2">
    <name type="scientific">Ornithinibacillus xuwenensis</name>
    <dbReference type="NCBI Taxonomy" id="3144668"/>
    <lineage>
        <taxon>Bacteria</taxon>
        <taxon>Bacillati</taxon>
        <taxon>Bacillota</taxon>
        <taxon>Bacilli</taxon>
        <taxon>Bacillales</taxon>
        <taxon>Bacillaceae</taxon>
        <taxon>Ornithinibacillus</taxon>
    </lineage>
</organism>
<comment type="caution">
    <text evidence="1">The sequence shown here is derived from an EMBL/GenBank/DDBJ whole genome shotgun (WGS) entry which is preliminary data.</text>
</comment>
<evidence type="ECO:0000313" key="1">
    <source>
        <dbReference type="EMBL" id="MEN2767373.1"/>
    </source>
</evidence>
<keyword evidence="2" id="KW-1185">Reference proteome</keyword>
<dbReference type="RefSeq" id="WP_345824832.1">
    <property type="nucleotide sequence ID" value="NZ_JBDIML010000002.1"/>
</dbReference>
<proteinExistence type="predicted"/>
<dbReference type="Proteomes" id="UP001444625">
    <property type="component" value="Unassembled WGS sequence"/>
</dbReference>
<accession>A0ABU9XIQ9</accession>
<name>A0ABU9XIQ9_9BACI</name>
<protein>
    <submittedName>
        <fullName evidence="1">Uncharacterized protein</fullName>
    </submittedName>
</protein>
<reference evidence="1 2" key="1">
    <citation type="submission" date="2024-05" db="EMBL/GenBank/DDBJ databases">
        <authorList>
            <person name="Haq I."/>
            <person name="Ullah Z."/>
            <person name="Ahmad R."/>
            <person name="Li M."/>
            <person name="Tong Y."/>
        </authorList>
    </citation>
    <scope>NUCLEOTIDE SEQUENCE [LARGE SCALE GENOMIC DNA]</scope>
    <source>
        <strain evidence="1 2">16A2E</strain>
    </source>
</reference>
<gene>
    <name evidence="1" type="ORF">ABC228_09245</name>
</gene>
<sequence length="134" mass="15870">MGRRGENKQTIWEKVQDSYSDEVVENLNQLGKYKDLKREEHISELIKRPDTVKFAEDILVQLSSVIKRSNKLTENAKEVQLDSITSLSNQLCKDLSPMEMRYIYTEIATIRRTADSMGKYRLMRFKRILRNRKK</sequence>
<dbReference type="EMBL" id="JBDIML010000002">
    <property type="protein sequence ID" value="MEN2767373.1"/>
    <property type="molecule type" value="Genomic_DNA"/>
</dbReference>